<keyword evidence="2" id="KW-1185">Reference proteome</keyword>
<evidence type="ECO:0000313" key="2">
    <source>
        <dbReference type="Proteomes" id="UP001060085"/>
    </source>
</evidence>
<accession>A0ACC0B8E1</accession>
<gene>
    <name evidence="1" type="ORF">M9H77_18794</name>
</gene>
<sequence length="195" mass="23285">MYDLNIFDGRTIPCARSDKGRLTEIRWHLTSKASQTLFKSPFLKLELEKLRNYFRKEIQENHPWSGHPLVEKWMKFHYQTSHFPHRARTSFLVVNIALRKNKNAMLAQRSINYSRELYRIIDKYIPKIPSNRRGAYVNYRDFDSGINNQKGYTSVTPTKVRSAHYFKSNFDRLVNLKTMVDPKNFFIFEQSIPPY</sequence>
<organism evidence="1 2">
    <name type="scientific">Catharanthus roseus</name>
    <name type="common">Madagascar periwinkle</name>
    <name type="synonym">Vinca rosea</name>
    <dbReference type="NCBI Taxonomy" id="4058"/>
    <lineage>
        <taxon>Eukaryota</taxon>
        <taxon>Viridiplantae</taxon>
        <taxon>Streptophyta</taxon>
        <taxon>Embryophyta</taxon>
        <taxon>Tracheophyta</taxon>
        <taxon>Spermatophyta</taxon>
        <taxon>Magnoliopsida</taxon>
        <taxon>eudicotyledons</taxon>
        <taxon>Gunneridae</taxon>
        <taxon>Pentapetalae</taxon>
        <taxon>asterids</taxon>
        <taxon>lamiids</taxon>
        <taxon>Gentianales</taxon>
        <taxon>Apocynaceae</taxon>
        <taxon>Rauvolfioideae</taxon>
        <taxon>Vinceae</taxon>
        <taxon>Catharanthinae</taxon>
        <taxon>Catharanthus</taxon>
    </lineage>
</organism>
<protein>
    <submittedName>
        <fullName evidence="1">Uncharacterized protein</fullName>
    </submittedName>
</protein>
<dbReference type="Proteomes" id="UP001060085">
    <property type="component" value="Linkage Group LG04"/>
</dbReference>
<evidence type="ECO:0000313" key="1">
    <source>
        <dbReference type="EMBL" id="KAI5668941.1"/>
    </source>
</evidence>
<reference evidence="2" key="1">
    <citation type="journal article" date="2023" name="Nat. Plants">
        <title>Single-cell RNA sequencing provides a high-resolution roadmap for understanding the multicellular compartmentation of specialized metabolism.</title>
        <authorList>
            <person name="Sun S."/>
            <person name="Shen X."/>
            <person name="Li Y."/>
            <person name="Li Y."/>
            <person name="Wang S."/>
            <person name="Li R."/>
            <person name="Zhang H."/>
            <person name="Shen G."/>
            <person name="Guo B."/>
            <person name="Wei J."/>
            <person name="Xu J."/>
            <person name="St-Pierre B."/>
            <person name="Chen S."/>
            <person name="Sun C."/>
        </authorList>
    </citation>
    <scope>NUCLEOTIDE SEQUENCE [LARGE SCALE GENOMIC DNA]</scope>
</reference>
<proteinExistence type="predicted"/>
<name>A0ACC0B8E1_CATRO</name>
<dbReference type="EMBL" id="CM044704">
    <property type="protein sequence ID" value="KAI5668941.1"/>
    <property type="molecule type" value="Genomic_DNA"/>
</dbReference>
<comment type="caution">
    <text evidence="1">The sequence shown here is derived from an EMBL/GenBank/DDBJ whole genome shotgun (WGS) entry which is preliminary data.</text>
</comment>